<name>A0A1J1J7Q2_9DIPT</name>
<accession>A0A1J1J7Q2</accession>
<proteinExistence type="predicted"/>
<organism evidence="1 2">
    <name type="scientific">Clunio marinus</name>
    <dbReference type="NCBI Taxonomy" id="568069"/>
    <lineage>
        <taxon>Eukaryota</taxon>
        <taxon>Metazoa</taxon>
        <taxon>Ecdysozoa</taxon>
        <taxon>Arthropoda</taxon>
        <taxon>Hexapoda</taxon>
        <taxon>Insecta</taxon>
        <taxon>Pterygota</taxon>
        <taxon>Neoptera</taxon>
        <taxon>Endopterygota</taxon>
        <taxon>Diptera</taxon>
        <taxon>Nematocera</taxon>
        <taxon>Chironomoidea</taxon>
        <taxon>Chironomidae</taxon>
        <taxon>Clunio</taxon>
    </lineage>
</organism>
<sequence>MATSKKHFIGVMLLSHIQKMTLLQRQLFSVLLLHSELKWCYIEKKAKMSENFSLVMSSLMYDMEN</sequence>
<dbReference type="AlphaFoldDB" id="A0A1J1J7Q2"/>
<gene>
    <name evidence="1" type="ORF">CLUMA_CG021649</name>
</gene>
<evidence type="ECO:0000313" key="1">
    <source>
        <dbReference type="EMBL" id="CRL08427.1"/>
    </source>
</evidence>
<reference evidence="1 2" key="1">
    <citation type="submission" date="2015-04" db="EMBL/GenBank/DDBJ databases">
        <authorList>
            <person name="Syromyatnikov M.Y."/>
            <person name="Popov V.N."/>
        </authorList>
    </citation>
    <scope>NUCLEOTIDE SEQUENCE [LARGE SCALE GENOMIC DNA]</scope>
</reference>
<evidence type="ECO:0000313" key="2">
    <source>
        <dbReference type="Proteomes" id="UP000183832"/>
    </source>
</evidence>
<protein>
    <submittedName>
        <fullName evidence="1">CLUMA_CG021649, isoform A</fullName>
    </submittedName>
</protein>
<dbReference type="Proteomes" id="UP000183832">
    <property type="component" value="Unassembled WGS sequence"/>
</dbReference>
<dbReference type="EMBL" id="CVRI01000075">
    <property type="protein sequence ID" value="CRL08427.1"/>
    <property type="molecule type" value="Genomic_DNA"/>
</dbReference>
<keyword evidence="2" id="KW-1185">Reference proteome</keyword>